<dbReference type="OrthoDB" id="58416at2759"/>
<dbReference type="PANTHER" id="PTHR38048:SF2">
    <property type="entry name" value="HEMERYTHRIN-LIKE DOMAIN-CONTAINING PROTEIN"/>
    <property type="match status" value="1"/>
</dbReference>
<comment type="caution">
    <text evidence="2">The sequence shown here is derived from an EMBL/GenBank/DDBJ whole genome shotgun (WGS) entry which is preliminary data.</text>
</comment>
<sequence length="269" mass="30506">MPTKPSAAPWADEPFQLIATPSKRPELAAEKHSYVHVSSEMTYVHNVIIRGLNAIVQQAPYVKTSADPGYNKKDVKDLFFYVSSWVKMVEHHHWTEESFIFPEIEKFSGKPGSMDDPKHQHELFHGGLERLLAYTQATKPQSYHWDGPGGMKEIVDSFSKHLMDHLYAEVDVFLAMKDLDSAGLRKTWDQGEAIAKKAGNLGMLYSVFPCVLGTADKTYEGGNEFPPLPWILPYLVKYWFAAGNGAWRFNPCDFWGRPRPLAFGPDQQD</sequence>
<evidence type="ECO:0000313" key="3">
    <source>
        <dbReference type="Proteomes" id="UP000283895"/>
    </source>
</evidence>
<evidence type="ECO:0000259" key="1">
    <source>
        <dbReference type="Pfam" id="PF01814"/>
    </source>
</evidence>
<accession>A0A423V7R1</accession>
<dbReference type="AlphaFoldDB" id="A0A423V7R1"/>
<gene>
    <name evidence="2" type="ORF">VMCG_10849</name>
</gene>
<dbReference type="Proteomes" id="UP000283895">
    <property type="component" value="Unassembled WGS sequence"/>
</dbReference>
<reference evidence="2 3" key="1">
    <citation type="submission" date="2015-09" db="EMBL/GenBank/DDBJ databases">
        <title>Host preference determinants of Valsa canker pathogens revealed by comparative genomics.</title>
        <authorList>
            <person name="Yin Z."/>
            <person name="Huang L."/>
        </authorList>
    </citation>
    <scope>NUCLEOTIDE SEQUENCE [LARGE SCALE GENOMIC DNA]</scope>
    <source>
        <strain evidence="2 3">03-1</strain>
    </source>
</reference>
<dbReference type="InterPro" id="IPR012312">
    <property type="entry name" value="Hemerythrin-like"/>
</dbReference>
<dbReference type="Pfam" id="PF01814">
    <property type="entry name" value="Hemerythrin"/>
    <property type="match status" value="1"/>
</dbReference>
<name>A0A423V7R1_9PEZI</name>
<organism evidence="2 3">
    <name type="scientific">Cytospora schulzeri</name>
    <dbReference type="NCBI Taxonomy" id="448051"/>
    <lineage>
        <taxon>Eukaryota</taxon>
        <taxon>Fungi</taxon>
        <taxon>Dikarya</taxon>
        <taxon>Ascomycota</taxon>
        <taxon>Pezizomycotina</taxon>
        <taxon>Sordariomycetes</taxon>
        <taxon>Sordariomycetidae</taxon>
        <taxon>Diaporthales</taxon>
        <taxon>Cytosporaceae</taxon>
        <taxon>Cytospora</taxon>
    </lineage>
</organism>
<feature type="domain" description="Hemerythrin-like" evidence="1">
    <location>
        <begin position="40"/>
        <end position="174"/>
    </location>
</feature>
<dbReference type="Gene3D" id="1.20.120.520">
    <property type="entry name" value="nmb1532 protein domain like"/>
    <property type="match status" value="1"/>
</dbReference>
<dbReference type="InterPro" id="IPR053206">
    <property type="entry name" value="Dimeric_xanthone_biosynth"/>
</dbReference>
<dbReference type="EMBL" id="LKEA01000130">
    <property type="protein sequence ID" value="ROV86804.1"/>
    <property type="molecule type" value="Genomic_DNA"/>
</dbReference>
<dbReference type="STRING" id="356882.A0A423V7R1"/>
<keyword evidence="3" id="KW-1185">Reference proteome</keyword>
<proteinExistence type="predicted"/>
<dbReference type="PANTHER" id="PTHR38048">
    <property type="entry name" value="EXPRESSED PROTEIN"/>
    <property type="match status" value="1"/>
</dbReference>
<evidence type="ECO:0000313" key="2">
    <source>
        <dbReference type="EMBL" id="ROV86804.1"/>
    </source>
</evidence>
<protein>
    <recommendedName>
        <fullName evidence="1">Hemerythrin-like domain-containing protein</fullName>
    </recommendedName>
</protein>